<comment type="caution">
    <text evidence="3">The sequence shown here is derived from an EMBL/GenBank/DDBJ whole genome shotgun (WGS) entry which is preliminary data.</text>
</comment>
<dbReference type="SUPFAM" id="SSF88713">
    <property type="entry name" value="Glycoside hydrolase/deacetylase"/>
    <property type="match status" value="1"/>
</dbReference>
<dbReference type="AlphaFoldDB" id="A0A965ZJ73"/>
<keyword evidence="1" id="KW-0732">Signal</keyword>
<keyword evidence="4" id="KW-1185">Reference proteome</keyword>
<dbReference type="Proteomes" id="UP000638732">
    <property type="component" value="Unassembled WGS sequence"/>
</dbReference>
<feature type="signal peptide" evidence="1">
    <location>
        <begin position="1"/>
        <end position="25"/>
    </location>
</feature>
<dbReference type="GO" id="GO:0016810">
    <property type="term" value="F:hydrolase activity, acting on carbon-nitrogen (but not peptide) bonds"/>
    <property type="evidence" value="ECO:0007669"/>
    <property type="project" value="InterPro"/>
</dbReference>
<proteinExistence type="predicted"/>
<dbReference type="GO" id="GO:0005975">
    <property type="term" value="P:carbohydrate metabolic process"/>
    <property type="evidence" value="ECO:0007669"/>
    <property type="project" value="InterPro"/>
</dbReference>
<reference evidence="3" key="1">
    <citation type="submission" date="2020-01" db="EMBL/GenBank/DDBJ databases">
        <authorList>
            <person name="Seo Y.L."/>
        </authorList>
    </citation>
    <scope>NUCLEOTIDE SEQUENCE</scope>
    <source>
        <strain evidence="3">R11</strain>
    </source>
</reference>
<dbReference type="Pfam" id="PF01522">
    <property type="entry name" value="Polysacc_deac_1"/>
    <property type="match status" value="1"/>
</dbReference>
<evidence type="ECO:0000313" key="4">
    <source>
        <dbReference type="Proteomes" id="UP000638732"/>
    </source>
</evidence>
<protein>
    <submittedName>
        <fullName evidence="3">Polysaccharide deacetylase family protein</fullName>
    </submittedName>
</protein>
<reference evidence="3" key="2">
    <citation type="submission" date="2020-10" db="EMBL/GenBank/DDBJ databases">
        <title>Mucilaginibacter sp. nov., isolated from soil.</title>
        <authorList>
            <person name="Jeon C.O."/>
        </authorList>
    </citation>
    <scope>NUCLEOTIDE SEQUENCE</scope>
    <source>
        <strain evidence="3">R11</strain>
    </source>
</reference>
<dbReference type="InterPro" id="IPR002509">
    <property type="entry name" value="NODB_dom"/>
</dbReference>
<dbReference type="RefSeq" id="WP_166586670.1">
    <property type="nucleotide sequence ID" value="NZ_WWEO01000043.1"/>
</dbReference>
<feature type="chain" id="PRO_5036684145" evidence="1">
    <location>
        <begin position="26"/>
        <end position="400"/>
    </location>
</feature>
<feature type="domain" description="NodB homology" evidence="2">
    <location>
        <begin position="66"/>
        <end position="214"/>
    </location>
</feature>
<sequence length="400" mass="44144">MKVTTSILRFIIFPALIGFNNLAFASADTTATNPREIYIKIKLAKPSAVKVTAAPLKYNKHFAFSFTVDDGYRSAYLTAFPLLNGGKVSGPFPDEWKNDEGGDGGISKGLFYSDGCGNLVPFKMAVALNAASVGDMPLNRGHLSWPEVKELYNAGWDILNHGYHHATKHGTDYDTEVAENISFVKKQLGLTMTQFVVPGGESDPGYEHLYEKAAFKNGELGVASIGGVSPITRVDGAVKLDSLIHQRDFICSRKDNAVVAHELKIIDSLVKQPHPVWYDQFSHGVGNSNLWGISLLFPEFKYYMAALADKYGVKGADNMWMAPYQEVYEYIWLRDRIRINTQLKGSDLLIKVSLPAIPFAMRHKAISLNVPASFTILSQSKGLKVTHGSKDKHGLINVEL</sequence>
<evidence type="ECO:0000256" key="1">
    <source>
        <dbReference type="SAM" id="SignalP"/>
    </source>
</evidence>
<accession>A0A965ZJ73</accession>
<dbReference type="InterPro" id="IPR011330">
    <property type="entry name" value="Glyco_hydro/deAcase_b/a-brl"/>
</dbReference>
<dbReference type="Gene3D" id="3.20.20.370">
    <property type="entry name" value="Glycoside hydrolase/deacetylase"/>
    <property type="match status" value="1"/>
</dbReference>
<evidence type="ECO:0000259" key="2">
    <source>
        <dbReference type="Pfam" id="PF01522"/>
    </source>
</evidence>
<dbReference type="EMBL" id="WWEO01000043">
    <property type="protein sequence ID" value="NCD70712.1"/>
    <property type="molecule type" value="Genomic_DNA"/>
</dbReference>
<gene>
    <name evidence="3" type="ORF">GSY63_15190</name>
</gene>
<organism evidence="3 4">
    <name type="scientific">Mucilaginibacter agri</name>
    <dbReference type="NCBI Taxonomy" id="2695265"/>
    <lineage>
        <taxon>Bacteria</taxon>
        <taxon>Pseudomonadati</taxon>
        <taxon>Bacteroidota</taxon>
        <taxon>Sphingobacteriia</taxon>
        <taxon>Sphingobacteriales</taxon>
        <taxon>Sphingobacteriaceae</taxon>
        <taxon>Mucilaginibacter</taxon>
    </lineage>
</organism>
<name>A0A965ZJ73_9SPHI</name>
<evidence type="ECO:0000313" key="3">
    <source>
        <dbReference type="EMBL" id="NCD70712.1"/>
    </source>
</evidence>